<proteinExistence type="predicted"/>
<comment type="caution">
    <text evidence="2">The sequence shown here is derived from an EMBL/GenBank/DDBJ whole genome shotgun (WGS) entry which is preliminary data.</text>
</comment>
<feature type="non-terminal residue" evidence="2">
    <location>
        <position position="103"/>
    </location>
</feature>
<dbReference type="EMBL" id="BDIP01005706">
    <property type="protein sequence ID" value="GIQ90044.1"/>
    <property type="molecule type" value="Genomic_DNA"/>
</dbReference>
<name>A0A9K3GN73_9EUKA</name>
<reference evidence="2 3" key="1">
    <citation type="journal article" date="2018" name="PLoS ONE">
        <title>The draft genome of Kipferlia bialata reveals reductive genome evolution in fornicate parasites.</title>
        <authorList>
            <person name="Tanifuji G."/>
            <person name="Takabayashi S."/>
            <person name="Kume K."/>
            <person name="Takagi M."/>
            <person name="Nakayama T."/>
            <person name="Kamikawa R."/>
            <person name="Inagaki Y."/>
            <person name="Hashimoto T."/>
        </authorList>
    </citation>
    <scope>NUCLEOTIDE SEQUENCE [LARGE SCALE GENOMIC DNA]</scope>
    <source>
        <strain evidence="2">NY0173</strain>
    </source>
</reference>
<organism evidence="2 3">
    <name type="scientific">Kipferlia bialata</name>
    <dbReference type="NCBI Taxonomy" id="797122"/>
    <lineage>
        <taxon>Eukaryota</taxon>
        <taxon>Metamonada</taxon>
        <taxon>Carpediemonas-like organisms</taxon>
        <taxon>Kipferlia</taxon>
    </lineage>
</organism>
<keyword evidence="3" id="KW-1185">Reference proteome</keyword>
<accession>A0A9K3GN73</accession>
<feature type="compositionally biased region" description="Basic and acidic residues" evidence="1">
    <location>
        <begin position="12"/>
        <end position="30"/>
    </location>
</feature>
<evidence type="ECO:0000313" key="2">
    <source>
        <dbReference type="EMBL" id="GIQ90044.1"/>
    </source>
</evidence>
<evidence type="ECO:0000313" key="3">
    <source>
        <dbReference type="Proteomes" id="UP000265618"/>
    </source>
</evidence>
<dbReference type="AlphaFoldDB" id="A0A9K3GN73"/>
<evidence type="ECO:0000256" key="1">
    <source>
        <dbReference type="SAM" id="MobiDB-lite"/>
    </source>
</evidence>
<gene>
    <name evidence="2" type="ORF">KIPB_012690</name>
</gene>
<protein>
    <submittedName>
        <fullName evidence="2">Uncharacterized protein</fullName>
    </submittedName>
</protein>
<dbReference type="Proteomes" id="UP000265618">
    <property type="component" value="Unassembled WGS sequence"/>
</dbReference>
<feature type="compositionally biased region" description="Basic and acidic residues" evidence="1">
    <location>
        <begin position="65"/>
        <end position="85"/>
    </location>
</feature>
<feature type="region of interest" description="Disordered" evidence="1">
    <location>
        <begin position="1"/>
        <end position="103"/>
    </location>
</feature>
<sequence>IVDTSTPSGRVSVRERVRQSNESARRRESEMPPMESMAAIREKEGTPSAIANAVESWQTDTEESSECRDGPRTDEDEDERARALREEEESDEEFGKNQATHLL</sequence>